<comment type="caution">
    <text evidence="1">The sequence shown here is derived from an EMBL/GenBank/DDBJ whole genome shotgun (WGS) entry which is preliminary data.</text>
</comment>
<sequence>MGFRLALGLALVVAAAVVGSSISIGCLDLGTRPLRFGGGLLSSSSAATTFFDLPEAAALRAGFLTGSSGRREGPATGWSSSTGARDFLFDGGFETVPPLFRPPREAAALLLGETETLRDRDLLLLLNGESFFRPRRMSTRLLCVRGTKIPPRSRKRACCLTSRWVLLSWTWDGLVGATRLGVGAFIRIECRKG</sequence>
<protein>
    <submittedName>
        <fullName evidence="1">Uncharacterized protein</fullName>
    </submittedName>
</protein>
<evidence type="ECO:0000313" key="2">
    <source>
        <dbReference type="Proteomes" id="UP001218218"/>
    </source>
</evidence>
<dbReference type="Proteomes" id="UP001218218">
    <property type="component" value="Unassembled WGS sequence"/>
</dbReference>
<accession>A0AAD7AA37</accession>
<dbReference type="EMBL" id="JARIHO010000011">
    <property type="protein sequence ID" value="KAJ7353290.1"/>
    <property type="molecule type" value="Genomic_DNA"/>
</dbReference>
<name>A0AAD7AA37_9AGAR</name>
<dbReference type="AlphaFoldDB" id="A0AAD7AA37"/>
<keyword evidence="2" id="KW-1185">Reference proteome</keyword>
<proteinExistence type="predicted"/>
<organism evidence="1 2">
    <name type="scientific">Mycena albidolilacea</name>
    <dbReference type="NCBI Taxonomy" id="1033008"/>
    <lineage>
        <taxon>Eukaryota</taxon>
        <taxon>Fungi</taxon>
        <taxon>Dikarya</taxon>
        <taxon>Basidiomycota</taxon>
        <taxon>Agaricomycotina</taxon>
        <taxon>Agaricomycetes</taxon>
        <taxon>Agaricomycetidae</taxon>
        <taxon>Agaricales</taxon>
        <taxon>Marasmiineae</taxon>
        <taxon>Mycenaceae</taxon>
        <taxon>Mycena</taxon>
    </lineage>
</organism>
<reference evidence="1" key="1">
    <citation type="submission" date="2023-03" db="EMBL/GenBank/DDBJ databases">
        <title>Massive genome expansion in bonnet fungi (Mycena s.s.) driven by repeated elements and novel gene families across ecological guilds.</title>
        <authorList>
            <consortium name="Lawrence Berkeley National Laboratory"/>
            <person name="Harder C.B."/>
            <person name="Miyauchi S."/>
            <person name="Viragh M."/>
            <person name="Kuo A."/>
            <person name="Thoen E."/>
            <person name="Andreopoulos B."/>
            <person name="Lu D."/>
            <person name="Skrede I."/>
            <person name="Drula E."/>
            <person name="Henrissat B."/>
            <person name="Morin E."/>
            <person name="Kohler A."/>
            <person name="Barry K."/>
            <person name="LaButti K."/>
            <person name="Morin E."/>
            <person name="Salamov A."/>
            <person name="Lipzen A."/>
            <person name="Mereny Z."/>
            <person name="Hegedus B."/>
            <person name="Baldrian P."/>
            <person name="Stursova M."/>
            <person name="Weitz H."/>
            <person name="Taylor A."/>
            <person name="Grigoriev I.V."/>
            <person name="Nagy L.G."/>
            <person name="Martin F."/>
            <person name="Kauserud H."/>
        </authorList>
    </citation>
    <scope>NUCLEOTIDE SEQUENCE</scope>
    <source>
        <strain evidence="1">CBHHK002</strain>
    </source>
</reference>
<evidence type="ECO:0000313" key="1">
    <source>
        <dbReference type="EMBL" id="KAJ7353290.1"/>
    </source>
</evidence>
<dbReference type="PROSITE" id="PS51257">
    <property type="entry name" value="PROKAR_LIPOPROTEIN"/>
    <property type="match status" value="1"/>
</dbReference>
<gene>
    <name evidence="1" type="ORF">DFH08DRAFT_856438</name>
</gene>